<gene>
    <name evidence="2" type="ORF">RM51_06815</name>
</gene>
<dbReference type="Proteomes" id="UP000031167">
    <property type="component" value="Unassembled WGS sequence"/>
</dbReference>
<keyword evidence="1" id="KW-0732">Signal</keyword>
<dbReference type="STRING" id="363331.RM51_06815"/>
<evidence type="ECO:0000256" key="1">
    <source>
        <dbReference type="SAM" id="SignalP"/>
    </source>
</evidence>
<protein>
    <recommendedName>
        <fullName evidence="4">Outer membrane protein beta-barrel domain-containing protein</fullName>
    </recommendedName>
</protein>
<dbReference type="EMBL" id="JWTA01000005">
    <property type="protein sequence ID" value="KIC63385.1"/>
    <property type="molecule type" value="Genomic_DNA"/>
</dbReference>
<proteinExistence type="predicted"/>
<dbReference type="RefSeq" id="WP_039366696.1">
    <property type="nucleotide sequence ID" value="NZ_JWTA01000005.1"/>
</dbReference>
<accession>A0A0B4DG59</accession>
<name>A0A0B4DG59_9FLAO</name>
<comment type="caution">
    <text evidence="2">The sequence shown here is derived from an EMBL/GenBank/DDBJ whole genome shotgun (WGS) entry which is preliminary data.</text>
</comment>
<keyword evidence="3" id="KW-1185">Reference proteome</keyword>
<feature type="chain" id="PRO_5002089052" description="Outer membrane protein beta-barrel domain-containing protein" evidence="1">
    <location>
        <begin position="19"/>
        <end position="415"/>
    </location>
</feature>
<dbReference type="OrthoDB" id="921445at2"/>
<reference evidence="2 3" key="1">
    <citation type="submission" date="2014-12" db="EMBL/GenBank/DDBJ databases">
        <title>Genome sequencing of Chryseobacterium taiwanense TPW19.</title>
        <authorList>
            <person name="Tan P.W."/>
            <person name="Chan K.-G."/>
        </authorList>
    </citation>
    <scope>NUCLEOTIDE SEQUENCE [LARGE SCALE GENOMIC DNA]</scope>
    <source>
        <strain evidence="2 3">TPW19</strain>
    </source>
</reference>
<sequence>MKGIILSLPLFLASIGYAQVKFEKGYIISKNDNAKKEVLIKNLDWINSPDNFTYKKDNNSIELKGTPSDIKEFRVYGSPKYISYNGLIDTSPSDLSNLSNQSEPENKNISTFLKEIISGDKNLYSYIGSKSSITYFYSDSNVSEIKPLIYKKYHPDGNESLVATNESYLQQLKDIFNNDPKSLSLISQTRYSTNSLVKVFKVHNSQFSENSDEEAINIKKVPIKFNLHIRPGVNFYSPLKTTYIVGSNEFPSTTNFRIGIEAEMVLPFNKNKWAILLEPTYSFYTNKKITAATGNNLYNMSMDGYSFINIPVGIRHYMYLNEKSKFFLNGQMNLITLRSGKAKTIDLDYEGYIFSQTKLASNQTFRSYSFGAGYNYNNKYSIELRYNTANNIIDSKEPQKAKISYTSIILGYNIF</sequence>
<evidence type="ECO:0000313" key="2">
    <source>
        <dbReference type="EMBL" id="KIC63385.1"/>
    </source>
</evidence>
<evidence type="ECO:0000313" key="3">
    <source>
        <dbReference type="Proteomes" id="UP000031167"/>
    </source>
</evidence>
<evidence type="ECO:0008006" key="4">
    <source>
        <dbReference type="Google" id="ProtNLM"/>
    </source>
</evidence>
<feature type="signal peptide" evidence="1">
    <location>
        <begin position="1"/>
        <end position="18"/>
    </location>
</feature>
<dbReference type="AlphaFoldDB" id="A0A0B4DG59"/>
<organism evidence="2 3">
    <name type="scientific">Chryseobacterium taiwanense</name>
    <dbReference type="NCBI Taxonomy" id="363331"/>
    <lineage>
        <taxon>Bacteria</taxon>
        <taxon>Pseudomonadati</taxon>
        <taxon>Bacteroidota</taxon>
        <taxon>Flavobacteriia</taxon>
        <taxon>Flavobacteriales</taxon>
        <taxon>Weeksellaceae</taxon>
        <taxon>Chryseobacterium group</taxon>
        <taxon>Chryseobacterium</taxon>
    </lineage>
</organism>